<sequence length="579" mass="64305">MLFCTLFDRIVVLLACSVHQQANVSETDGRTGSTGALGVGLRAINIHQNIFPLIPRNKVHRQMAPSFLDGNSLFNFVVRDGNGVKGLVDFGLSEVPEQYVQPPKERIDKLNASTHDNPPIDLSKLDGPQHDQIVEEIARAAETLGFFQVMNHGVPVELLESLKDAANNFFGQPPEKKAVYRKGVSPSPSVKYGTSFVPDKEKALEWKDYISMTYTTDAEALEYWPQECKDVALEYLRTSIKMVKKVVEILIGKLGVTLDDSRIDGLIGLKLVNMNFYPTCPNPELTVGVGRHSDMGILTVLLQDDIGGLYVKMEEEMDGKRKGDWVEIPAVPGALVINVGDTLEILSNGRYKSAEHRVRTTSTKSRVSIPIFAIPKPTERIGPLPQLVERDGVARYREFIFEEYMNNFFSNAHDGKKTVLDSYLAGKDLWDVAGGDDTAAPDDYIHLGCRLHHGFLYMNSISREMELILIHEMVGRGIPAVVTTTSLIVYLLSTDESSELKKLPGLCRGLNERGILSVHITQLLFSVSCSKFHVPYIIRFEPEKTIRLPNADVDFAVNQCAINLIYCKPSVISKSAAAI</sequence>
<keyword evidence="3" id="KW-0479">Metal-binding</keyword>
<feature type="signal peptide" evidence="7">
    <location>
        <begin position="1"/>
        <end position="22"/>
    </location>
</feature>
<accession>A0A835N1Z3</accession>
<evidence type="ECO:0000256" key="5">
    <source>
        <dbReference type="ARBA" id="ARBA00023002"/>
    </source>
</evidence>
<dbReference type="InterPro" id="IPR005123">
    <property type="entry name" value="Oxoglu/Fe-dep_dioxygenase_dom"/>
</dbReference>
<organism evidence="9 10">
    <name type="scientific">Salix dunnii</name>
    <dbReference type="NCBI Taxonomy" id="1413687"/>
    <lineage>
        <taxon>Eukaryota</taxon>
        <taxon>Viridiplantae</taxon>
        <taxon>Streptophyta</taxon>
        <taxon>Embryophyta</taxon>
        <taxon>Tracheophyta</taxon>
        <taxon>Spermatophyta</taxon>
        <taxon>Magnoliopsida</taxon>
        <taxon>eudicotyledons</taxon>
        <taxon>Gunneridae</taxon>
        <taxon>Pentapetalae</taxon>
        <taxon>rosids</taxon>
        <taxon>fabids</taxon>
        <taxon>Malpighiales</taxon>
        <taxon>Salicaceae</taxon>
        <taxon>Saliceae</taxon>
        <taxon>Salix</taxon>
    </lineage>
</organism>
<dbReference type="InterPro" id="IPR026992">
    <property type="entry name" value="DIOX_N"/>
</dbReference>
<dbReference type="OrthoDB" id="288590at2759"/>
<dbReference type="Proteomes" id="UP000657918">
    <property type="component" value="Unassembled WGS sequence"/>
</dbReference>
<dbReference type="EMBL" id="JADGMS010000005">
    <property type="protein sequence ID" value="KAF9682071.1"/>
    <property type="molecule type" value="Genomic_DNA"/>
</dbReference>
<evidence type="ECO:0000313" key="9">
    <source>
        <dbReference type="EMBL" id="KAF9682071.1"/>
    </source>
</evidence>
<comment type="cofactor">
    <cofactor evidence="1">
        <name>L-ascorbate</name>
        <dbReference type="ChEBI" id="CHEBI:38290"/>
    </cofactor>
</comment>
<reference evidence="9 10" key="1">
    <citation type="submission" date="2020-10" db="EMBL/GenBank/DDBJ databases">
        <title>Plant Genome Project.</title>
        <authorList>
            <person name="Zhang R.-G."/>
        </authorList>
    </citation>
    <scope>NUCLEOTIDE SEQUENCE [LARGE SCALE GENOMIC DNA]</scope>
    <source>
        <strain evidence="9">FAFU-HL-1</strain>
        <tissue evidence="9">Leaf</tissue>
    </source>
</reference>
<feature type="chain" id="PRO_5032644551" description="Fe2OG dioxygenase domain-containing protein" evidence="7">
    <location>
        <begin position="23"/>
        <end position="579"/>
    </location>
</feature>
<dbReference type="GO" id="GO:0051213">
    <property type="term" value="F:dioxygenase activity"/>
    <property type="evidence" value="ECO:0007669"/>
    <property type="project" value="UniProtKB-KW"/>
</dbReference>
<name>A0A835N1Z3_9ROSI</name>
<comment type="similarity">
    <text evidence="2">Belongs to the iron/ascorbate-dependent oxidoreductase family.</text>
</comment>
<evidence type="ECO:0000256" key="1">
    <source>
        <dbReference type="ARBA" id="ARBA00001961"/>
    </source>
</evidence>
<keyword evidence="4" id="KW-0223">Dioxygenase</keyword>
<evidence type="ECO:0000313" key="10">
    <source>
        <dbReference type="Proteomes" id="UP000657918"/>
    </source>
</evidence>
<proteinExistence type="inferred from homology"/>
<gene>
    <name evidence="9" type="ORF">SADUNF_Sadunf05G0070200</name>
</gene>
<evidence type="ECO:0000256" key="3">
    <source>
        <dbReference type="ARBA" id="ARBA00022723"/>
    </source>
</evidence>
<feature type="domain" description="Fe2OG dioxygenase" evidence="8">
    <location>
        <begin position="262"/>
        <end position="375"/>
    </location>
</feature>
<dbReference type="GO" id="GO:0046872">
    <property type="term" value="F:metal ion binding"/>
    <property type="evidence" value="ECO:0007669"/>
    <property type="project" value="UniProtKB-KW"/>
</dbReference>
<protein>
    <recommendedName>
        <fullName evidence="8">Fe2OG dioxygenase domain-containing protein</fullName>
    </recommendedName>
</protein>
<dbReference type="Pfam" id="PF03171">
    <property type="entry name" value="2OG-FeII_Oxy"/>
    <property type="match status" value="1"/>
</dbReference>
<evidence type="ECO:0000256" key="4">
    <source>
        <dbReference type="ARBA" id="ARBA00022964"/>
    </source>
</evidence>
<dbReference type="Gene3D" id="2.60.120.330">
    <property type="entry name" value="B-lactam Antibiotic, Isopenicillin N Synthase, Chain"/>
    <property type="match status" value="1"/>
</dbReference>
<dbReference type="PROSITE" id="PS51471">
    <property type="entry name" value="FE2OG_OXY"/>
    <property type="match status" value="1"/>
</dbReference>
<dbReference type="PANTHER" id="PTHR10209:SF230">
    <property type="entry name" value="SCOPOLETIN 8-HYDROXYLASE"/>
    <property type="match status" value="1"/>
</dbReference>
<keyword evidence="5" id="KW-0560">Oxidoreductase</keyword>
<dbReference type="FunFam" id="2.60.120.330:FF:000023">
    <property type="entry name" value="Feruloyl CoA ortho-hydroxylase 1"/>
    <property type="match status" value="1"/>
</dbReference>
<keyword evidence="7" id="KW-0732">Signal</keyword>
<comment type="caution">
    <text evidence="9">The sequence shown here is derived from an EMBL/GenBank/DDBJ whole genome shotgun (WGS) entry which is preliminary data.</text>
</comment>
<dbReference type="PANTHER" id="PTHR10209">
    <property type="entry name" value="OXIDOREDUCTASE, 2OG-FE II OXYGENASE FAMILY PROTEIN"/>
    <property type="match status" value="1"/>
</dbReference>
<keyword evidence="10" id="KW-1185">Reference proteome</keyword>
<dbReference type="GO" id="GO:0009805">
    <property type="term" value="P:coumarin biosynthetic process"/>
    <property type="evidence" value="ECO:0007669"/>
    <property type="project" value="UniProtKB-ARBA"/>
</dbReference>
<evidence type="ECO:0000256" key="2">
    <source>
        <dbReference type="ARBA" id="ARBA00008056"/>
    </source>
</evidence>
<evidence type="ECO:0000259" key="8">
    <source>
        <dbReference type="PROSITE" id="PS51471"/>
    </source>
</evidence>
<dbReference type="InterPro" id="IPR044861">
    <property type="entry name" value="IPNS-like_FE2OG_OXY"/>
</dbReference>
<dbReference type="SUPFAM" id="SSF51197">
    <property type="entry name" value="Clavaminate synthase-like"/>
    <property type="match status" value="1"/>
</dbReference>
<dbReference type="Pfam" id="PF14226">
    <property type="entry name" value="DIOX_N"/>
    <property type="match status" value="1"/>
</dbReference>
<evidence type="ECO:0000256" key="6">
    <source>
        <dbReference type="ARBA" id="ARBA00023004"/>
    </source>
</evidence>
<evidence type="ECO:0000256" key="7">
    <source>
        <dbReference type="SAM" id="SignalP"/>
    </source>
</evidence>
<dbReference type="InterPro" id="IPR027443">
    <property type="entry name" value="IPNS-like_sf"/>
</dbReference>
<keyword evidence="6" id="KW-0408">Iron</keyword>
<dbReference type="AlphaFoldDB" id="A0A835N1Z3"/>